<dbReference type="RefSeq" id="WP_089333202.1">
    <property type="nucleotide sequence ID" value="NZ_FZNS01000006.1"/>
</dbReference>
<dbReference type="Proteomes" id="UP000198310">
    <property type="component" value="Unassembled WGS sequence"/>
</dbReference>
<dbReference type="PROSITE" id="PS51257">
    <property type="entry name" value="PROKAR_LIPOPROTEIN"/>
    <property type="match status" value="1"/>
</dbReference>
<evidence type="ECO:0000313" key="3">
    <source>
        <dbReference type="Proteomes" id="UP000198310"/>
    </source>
</evidence>
<dbReference type="AlphaFoldDB" id="A0A238YS74"/>
<proteinExistence type="predicted"/>
<keyword evidence="1" id="KW-0732">Signal</keyword>
<name>A0A238YS74_9BACT</name>
<feature type="chain" id="PRO_5013212286" evidence="1">
    <location>
        <begin position="27"/>
        <end position="271"/>
    </location>
</feature>
<protein>
    <submittedName>
        <fullName evidence="2">Uncharacterized protein</fullName>
    </submittedName>
</protein>
<organism evidence="2 3">
    <name type="scientific">Hymenobacter mucosus</name>
    <dbReference type="NCBI Taxonomy" id="1411120"/>
    <lineage>
        <taxon>Bacteria</taxon>
        <taxon>Pseudomonadati</taxon>
        <taxon>Bacteroidota</taxon>
        <taxon>Cytophagia</taxon>
        <taxon>Cytophagales</taxon>
        <taxon>Hymenobacteraceae</taxon>
        <taxon>Hymenobacter</taxon>
    </lineage>
</organism>
<keyword evidence="3" id="KW-1185">Reference proteome</keyword>
<feature type="signal peptide" evidence="1">
    <location>
        <begin position="1"/>
        <end position="26"/>
    </location>
</feature>
<evidence type="ECO:0000256" key="1">
    <source>
        <dbReference type="SAM" id="SignalP"/>
    </source>
</evidence>
<accession>A0A238YS74</accession>
<sequence>MNRILYSLYALAFLSLVACDVSRWQAENNPLATAEANAEATSLDQNGIRLTPITDLPGQPAALLTLKNRASGAPAPPGGAVPFAYEVTNFALPKSGTSSVARKAEVSDGQHVRTIIDNQLVYNHSTPVFALPLAAGPHVVLTFLEDDAHVSLKHQGAYVLHSIGMSEGTRGTFDASAPHLFHSHPLGVYSGKDAENVVLDFYLVNTSLSEKGNKVRATLNGTEFLLNDWVPYRIEGLAPGENTIKLELIDERGNQIVGPYNAETRTFNLEP</sequence>
<reference evidence="3" key="1">
    <citation type="submission" date="2017-06" db="EMBL/GenBank/DDBJ databases">
        <authorList>
            <person name="Varghese N."/>
            <person name="Submissions S."/>
        </authorList>
    </citation>
    <scope>NUCLEOTIDE SEQUENCE [LARGE SCALE GENOMIC DNA]</scope>
    <source>
        <strain evidence="3">DSM 28041</strain>
    </source>
</reference>
<evidence type="ECO:0000313" key="2">
    <source>
        <dbReference type="EMBL" id="SNR73997.1"/>
    </source>
</evidence>
<dbReference type="EMBL" id="FZNS01000006">
    <property type="protein sequence ID" value="SNR73997.1"/>
    <property type="molecule type" value="Genomic_DNA"/>
</dbReference>
<gene>
    <name evidence="2" type="ORF">SAMN06269173_10655</name>
</gene>